<dbReference type="EMBL" id="NQWI01000032">
    <property type="protein sequence ID" value="PDW03360.1"/>
    <property type="molecule type" value="Genomic_DNA"/>
</dbReference>
<dbReference type="InterPro" id="IPR003959">
    <property type="entry name" value="ATPase_AAA_core"/>
</dbReference>
<feature type="domain" description="ATPase AAA-type core" evidence="1">
    <location>
        <begin position="48"/>
        <end position="151"/>
    </location>
</feature>
<comment type="caution">
    <text evidence="2">The sequence shown here is derived from an EMBL/GenBank/DDBJ whole genome shotgun (WGS) entry which is preliminary data.</text>
</comment>
<dbReference type="Proteomes" id="UP000220527">
    <property type="component" value="Unassembled WGS sequence"/>
</dbReference>
<proteinExistence type="predicted"/>
<reference evidence="3" key="1">
    <citation type="submission" date="2017-08" db="EMBL/GenBank/DDBJ databases">
        <authorList>
            <person name="Grouzdev D.S."/>
            <person name="Gaisin V.A."/>
            <person name="Rysina M.S."/>
            <person name="Gorlenko V.M."/>
        </authorList>
    </citation>
    <scope>NUCLEOTIDE SEQUENCE [LARGE SCALE GENOMIC DNA]</scope>
    <source>
        <strain evidence="3">Kir15-3F</strain>
    </source>
</reference>
<dbReference type="PANTHER" id="PTHR40396:SF1">
    <property type="entry name" value="ATPASE AAA-TYPE CORE DOMAIN-CONTAINING PROTEIN"/>
    <property type="match status" value="1"/>
</dbReference>
<dbReference type="SUPFAM" id="SSF52540">
    <property type="entry name" value="P-loop containing nucleoside triphosphate hydrolases"/>
    <property type="match status" value="1"/>
</dbReference>
<dbReference type="InterPro" id="IPR027417">
    <property type="entry name" value="P-loop_NTPase"/>
</dbReference>
<evidence type="ECO:0000313" key="3">
    <source>
        <dbReference type="Proteomes" id="UP000220527"/>
    </source>
</evidence>
<evidence type="ECO:0000259" key="1">
    <source>
        <dbReference type="Pfam" id="PF13304"/>
    </source>
</evidence>
<keyword evidence="3" id="KW-1185">Reference proteome</keyword>
<dbReference type="GO" id="GO:0005524">
    <property type="term" value="F:ATP binding"/>
    <property type="evidence" value="ECO:0007669"/>
    <property type="project" value="InterPro"/>
</dbReference>
<gene>
    <name evidence="2" type="ORF">CJ255_09245</name>
</gene>
<protein>
    <recommendedName>
        <fullName evidence="1">ATPase AAA-type core domain-containing protein</fullName>
    </recommendedName>
</protein>
<dbReference type="Pfam" id="PF13304">
    <property type="entry name" value="AAA_21"/>
    <property type="match status" value="2"/>
</dbReference>
<dbReference type="PANTHER" id="PTHR40396">
    <property type="entry name" value="ATPASE-LIKE PROTEIN"/>
    <property type="match status" value="1"/>
</dbReference>
<evidence type="ECO:0000313" key="2">
    <source>
        <dbReference type="EMBL" id="PDW03360.1"/>
    </source>
</evidence>
<dbReference type="GO" id="GO:0016887">
    <property type="term" value="F:ATP hydrolysis activity"/>
    <property type="evidence" value="ECO:0007669"/>
    <property type="project" value="InterPro"/>
</dbReference>
<dbReference type="Gene3D" id="3.40.50.300">
    <property type="entry name" value="P-loop containing nucleotide triphosphate hydrolases"/>
    <property type="match status" value="1"/>
</dbReference>
<dbReference type="OrthoDB" id="9809324at2"/>
<name>A0A2A6RKG1_9CHLR</name>
<dbReference type="AlphaFoldDB" id="A0A2A6RKG1"/>
<feature type="domain" description="ATPase AAA-type core" evidence="1">
    <location>
        <begin position="312"/>
        <end position="390"/>
    </location>
</feature>
<dbReference type="RefSeq" id="WP_097643820.1">
    <property type="nucleotide sequence ID" value="NZ_NQWI01000032.1"/>
</dbReference>
<organism evidence="2 3">
    <name type="scientific">Candidatus Viridilinea mediisalina</name>
    <dbReference type="NCBI Taxonomy" id="2024553"/>
    <lineage>
        <taxon>Bacteria</taxon>
        <taxon>Bacillati</taxon>
        <taxon>Chloroflexota</taxon>
        <taxon>Chloroflexia</taxon>
        <taxon>Chloroflexales</taxon>
        <taxon>Chloroflexineae</taxon>
        <taxon>Oscillochloridaceae</taxon>
        <taxon>Candidatus Viridilinea</taxon>
    </lineage>
</organism>
<accession>A0A2A6RKG1</accession>
<sequence>MLIRFAVTNLLSFKERVEFTMIASSERIHPHHVYRTASRNHPNLVRAAVVYGANSAGKSNFVQAIKTLRQMVVRTWSPETLLPIKRFKLNPSYIQIPSEFEIEFRTQGINYLYSVSATPNVILQERLATTTNSGEKLLFHRTTDSDRKVSVEWGRSFEQIPSKDKQFLDFVCQGTRPNQLFLRESIERNMDYFRDPYMWFRKSLSIIEPTATYRALESRLETDEAFRNFLARVMNVAGTGITDIQMHDVDIHAVEDLPQTILEEIRENMTSDRSVSLRNNLGLRLFITQGADELRAAKLMTIHRDQESATEVSFDINEESDGTQRLFDLVPMLYDLMAEDKQESVYIVDEIGRSLHPHLTGLIFNLHLDEAYRNQSSQLIATTHETNLLDLSSLRRDEIWFVEKRNDGSSDLYSLVDFQPRYDKDVQHDYLLGRYGGIPFIGNVHRLRLPTSKHQEV</sequence>